<dbReference type="Pfam" id="PF26002">
    <property type="entry name" value="Beta-barrel_AprE"/>
    <property type="match status" value="1"/>
</dbReference>
<evidence type="ECO:0000256" key="1">
    <source>
        <dbReference type="ARBA" id="ARBA00004167"/>
    </source>
</evidence>
<evidence type="ECO:0000313" key="8">
    <source>
        <dbReference type="EMBL" id="KHE39955.1"/>
    </source>
</evidence>
<dbReference type="EMBL" id="JRGF01000029">
    <property type="protein sequence ID" value="KHE39955.1"/>
    <property type="molecule type" value="Genomic_DNA"/>
</dbReference>
<evidence type="ECO:0000256" key="5">
    <source>
        <dbReference type="SAM" id="Coils"/>
    </source>
</evidence>
<protein>
    <recommendedName>
        <fullName evidence="7">AprE-like beta-barrel domain-containing protein</fullName>
    </recommendedName>
</protein>
<feature type="coiled-coil region" evidence="5">
    <location>
        <begin position="253"/>
        <end position="280"/>
    </location>
</feature>
<evidence type="ECO:0000313" key="9">
    <source>
        <dbReference type="Proteomes" id="UP000030889"/>
    </source>
</evidence>
<feature type="transmembrane region" description="Helical" evidence="6">
    <location>
        <begin position="27"/>
        <end position="46"/>
    </location>
</feature>
<sequence length="435" mass="48265">MPQIDNNFHSEEAQEIMGRAPSWVVRWGITVIFVILALIVLGCYIIKYPQTVTAPISITTVNAPSDLTARYDGLLDSVCVGNGENVRTGQLIALLATPADYDDIRSLEEHLSATDSPQALAEAEWVSDRYILGDLQSTWAEFAARCLDFRHYLATDLIGTKKRLLEAQIAKNKRYYAQLEVQGKLLDKDLAMGQRILERDSLLFTQSVISAADYETSVQNYLAKQNSKAGFDATLTSTELSILQTEQQLVELSVQRENEVAEYERTIGQLRQQLLAAIAQWQEQYAVIAPMDGIVSLQGYWSKGQHVTVGSALASIVPEKETEVIGRMEVPSAGFGKVETGQTVNVKLNGFPYMEYGVLKGTIRSISSVPASVQTATGTTIAYTVEVVFPEGMRTTYDKELPMIQQMDGTGEIITEDMRLIEQFIQPVVSLFKNR</sequence>
<feature type="domain" description="AprE-like beta-barrel" evidence="7">
    <location>
        <begin position="328"/>
        <end position="407"/>
    </location>
</feature>
<keyword evidence="3 6" id="KW-1133">Transmembrane helix</keyword>
<proteinExistence type="predicted"/>
<dbReference type="InterPro" id="IPR058982">
    <property type="entry name" value="Beta-barrel_AprE"/>
</dbReference>
<keyword evidence="4 6" id="KW-0472">Membrane</keyword>
<organism evidence="8 9">
    <name type="scientific">Alistipes inops</name>
    <dbReference type="NCBI Taxonomy" id="1501391"/>
    <lineage>
        <taxon>Bacteria</taxon>
        <taxon>Pseudomonadati</taxon>
        <taxon>Bacteroidota</taxon>
        <taxon>Bacteroidia</taxon>
        <taxon>Bacteroidales</taxon>
        <taxon>Rikenellaceae</taxon>
        <taxon>Alistipes</taxon>
    </lineage>
</organism>
<comment type="subcellular location">
    <subcellularLocation>
        <location evidence="1">Membrane</location>
        <topology evidence="1">Single-pass membrane protein</topology>
    </subcellularLocation>
</comment>
<gene>
    <name evidence="8" type="ORF">LG35_10145</name>
</gene>
<keyword evidence="9" id="KW-1185">Reference proteome</keyword>
<keyword evidence="2 6" id="KW-0812">Transmembrane</keyword>
<dbReference type="Gene3D" id="2.40.30.170">
    <property type="match status" value="1"/>
</dbReference>
<name>A0ABR4YGR2_9BACT</name>
<evidence type="ECO:0000256" key="3">
    <source>
        <dbReference type="ARBA" id="ARBA00022989"/>
    </source>
</evidence>
<dbReference type="PRINTS" id="PR01490">
    <property type="entry name" value="RTXTOXIND"/>
</dbReference>
<evidence type="ECO:0000256" key="6">
    <source>
        <dbReference type="SAM" id="Phobius"/>
    </source>
</evidence>
<dbReference type="RefSeq" id="WP_035474521.1">
    <property type="nucleotide sequence ID" value="NZ_JRGF01000029.1"/>
</dbReference>
<dbReference type="InterPro" id="IPR050739">
    <property type="entry name" value="MFP"/>
</dbReference>
<dbReference type="PANTHER" id="PTHR30386">
    <property type="entry name" value="MEMBRANE FUSION SUBUNIT OF EMRAB-TOLC MULTIDRUG EFFLUX PUMP"/>
    <property type="match status" value="1"/>
</dbReference>
<dbReference type="Proteomes" id="UP000030889">
    <property type="component" value="Unassembled WGS sequence"/>
</dbReference>
<evidence type="ECO:0000256" key="2">
    <source>
        <dbReference type="ARBA" id="ARBA00022692"/>
    </source>
</evidence>
<keyword evidence="5" id="KW-0175">Coiled coil</keyword>
<accession>A0ABR4YGR2</accession>
<comment type="caution">
    <text evidence="8">The sequence shown here is derived from an EMBL/GenBank/DDBJ whole genome shotgun (WGS) entry which is preliminary data.</text>
</comment>
<evidence type="ECO:0000256" key="4">
    <source>
        <dbReference type="ARBA" id="ARBA00023136"/>
    </source>
</evidence>
<evidence type="ECO:0000259" key="7">
    <source>
        <dbReference type="Pfam" id="PF26002"/>
    </source>
</evidence>
<dbReference type="PANTHER" id="PTHR30386:SF26">
    <property type="entry name" value="TRANSPORT PROTEIN COMB"/>
    <property type="match status" value="1"/>
</dbReference>
<reference evidence="8 9" key="1">
    <citation type="submission" date="2014-09" db="EMBL/GenBank/DDBJ databases">
        <title>Alistipes sp. 627, sp. nov., a novel member of the family Rikenellaceae isolated from human faeces.</title>
        <authorList>
            <person name="Shkoporov A.N."/>
            <person name="Chaplin A.V."/>
            <person name="Motuzova O.V."/>
            <person name="Kafarskaia L.I."/>
            <person name="Khokhlova E.V."/>
            <person name="Efimov B.A."/>
        </authorList>
    </citation>
    <scope>NUCLEOTIDE SEQUENCE [LARGE SCALE GENOMIC DNA]</scope>
    <source>
        <strain evidence="8 9">627</strain>
    </source>
</reference>